<feature type="compositionally biased region" description="Pro residues" evidence="1">
    <location>
        <begin position="231"/>
        <end position="243"/>
    </location>
</feature>
<accession>A0A6M5YKV3</accession>
<sequence length="434" mass="46283">MCGGPVQRRVRPPRRPRRLRTARATDAHPRSGSDTPRCVRPTATLSRGRGDARHLTPDPHPLCPGPRRGAAKPTRCAEVCAAAAFSVRAAGSATPSCSAPEATDAGGPRVFARGGAEELFPAEQIAHRPRTERSVLETTHVQRSGAAAGSACCRRPRRLRTARATVADRRSRATRPGACGPPLVSTGAAAAPATSPPTRIRCARARVAARRSGSDAPRCVRPPHSSTGPRGPQPPRAPRPRPPTRAGQGSSPGATRRSCPPPNEIAHRPRTPRWVRETTYVPRSGAAAGSASSPASAVPRRPRHRRAPRGGSDTPRCVRPTAGLHRGPRGRPPPHPRPASAVPAAPTRRRGADAPRRGVCGRRILCPGRGGRNPLVLRAPGHRRGRAKGLRSGRRRGAVPRRTMKLTGRAPRDTVRKQAMCRGPVQRRVRLLGR</sequence>
<keyword evidence="3" id="KW-1185">Reference proteome</keyword>
<dbReference type="AlphaFoldDB" id="A0A6M5YKV3"/>
<dbReference type="Proteomes" id="UP000503447">
    <property type="component" value="Chromosome"/>
</dbReference>
<name>A0A6M5YKV3_9BACT</name>
<feature type="region of interest" description="Disordered" evidence="1">
    <location>
        <begin position="147"/>
        <end position="356"/>
    </location>
</feature>
<reference evidence="3" key="1">
    <citation type="submission" date="2020-05" db="EMBL/GenBank/DDBJ databases">
        <title>Frigoriglobus tundricola gen. nov., sp. nov., a psychrotolerant cellulolytic planctomycete of the family Gemmataceae with two divergent copies of 16S rRNA gene.</title>
        <authorList>
            <person name="Kulichevskaya I.S."/>
            <person name="Ivanova A.A."/>
            <person name="Naumoff D.G."/>
            <person name="Beletsky A.V."/>
            <person name="Rijpstra W.I.C."/>
            <person name="Sinninghe Damste J.S."/>
            <person name="Mardanov A.V."/>
            <person name="Ravin N.V."/>
            <person name="Dedysh S.N."/>
        </authorList>
    </citation>
    <scope>NUCLEOTIDE SEQUENCE [LARGE SCALE GENOMIC DNA]</scope>
    <source>
        <strain evidence="3">PL17</strain>
    </source>
</reference>
<evidence type="ECO:0000313" key="3">
    <source>
        <dbReference type="Proteomes" id="UP000503447"/>
    </source>
</evidence>
<feature type="compositionally biased region" description="Low complexity" evidence="1">
    <location>
        <begin position="185"/>
        <end position="200"/>
    </location>
</feature>
<protein>
    <submittedName>
        <fullName evidence="2">Uncharacterized protein</fullName>
    </submittedName>
</protein>
<feature type="region of interest" description="Disordered" evidence="1">
    <location>
        <begin position="1"/>
        <end position="71"/>
    </location>
</feature>
<proteinExistence type="predicted"/>
<feature type="compositionally biased region" description="Basic and acidic residues" evidence="1">
    <location>
        <begin position="48"/>
        <end position="57"/>
    </location>
</feature>
<feature type="compositionally biased region" description="Basic residues" evidence="1">
    <location>
        <begin position="8"/>
        <end position="21"/>
    </location>
</feature>
<dbReference type="EMBL" id="CP053452">
    <property type="protein sequence ID" value="QJW94719.1"/>
    <property type="molecule type" value="Genomic_DNA"/>
</dbReference>
<feature type="compositionally biased region" description="Low complexity" evidence="1">
    <location>
        <begin position="282"/>
        <end position="299"/>
    </location>
</feature>
<dbReference type="KEGG" id="ftj:FTUN_2241"/>
<evidence type="ECO:0000313" key="2">
    <source>
        <dbReference type="EMBL" id="QJW94719.1"/>
    </source>
</evidence>
<evidence type="ECO:0000256" key="1">
    <source>
        <dbReference type="SAM" id="MobiDB-lite"/>
    </source>
</evidence>
<gene>
    <name evidence="2" type="ORF">FTUN_2241</name>
</gene>
<organism evidence="2 3">
    <name type="scientific">Frigoriglobus tundricola</name>
    <dbReference type="NCBI Taxonomy" id="2774151"/>
    <lineage>
        <taxon>Bacteria</taxon>
        <taxon>Pseudomonadati</taxon>
        <taxon>Planctomycetota</taxon>
        <taxon>Planctomycetia</taxon>
        <taxon>Gemmatales</taxon>
        <taxon>Gemmataceae</taxon>
        <taxon>Frigoriglobus</taxon>
    </lineage>
</organism>